<evidence type="ECO:0000256" key="6">
    <source>
        <dbReference type="SAM" id="Phobius"/>
    </source>
</evidence>
<feature type="transmembrane region" description="Helical" evidence="6">
    <location>
        <begin position="47"/>
        <end position="64"/>
    </location>
</feature>
<evidence type="ECO:0000256" key="2">
    <source>
        <dbReference type="ARBA" id="ARBA00009074"/>
    </source>
</evidence>
<evidence type="ECO:0000313" key="7">
    <source>
        <dbReference type="EMBL" id="KAG6514972.1"/>
    </source>
</evidence>
<feature type="transmembrane region" description="Helical" evidence="6">
    <location>
        <begin position="21"/>
        <end position="41"/>
    </location>
</feature>
<evidence type="ECO:0000256" key="3">
    <source>
        <dbReference type="ARBA" id="ARBA00022692"/>
    </source>
</evidence>
<proteinExistence type="inferred from homology"/>
<dbReference type="EMBL" id="JACMSC010000007">
    <property type="protein sequence ID" value="KAG6514972.1"/>
    <property type="molecule type" value="Genomic_DNA"/>
</dbReference>
<dbReference type="Pfam" id="PF05055">
    <property type="entry name" value="DUF677"/>
    <property type="match status" value="1"/>
</dbReference>
<organism evidence="7 8">
    <name type="scientific">Zingiber officinale</name>
    <name type="common">Ginger</name>
    <name type="synonym">Amomum zingiber</name>
    <dbReference type="NCBI Taxonomy" id="94328"/>
    <lineage>
        <taxon>Eukaryota</taxon>
        <taxon>Viridiplantae</taxon>
        <taxon>Streptophyta</taxon>
        <taxon>Embryophyta</taxon>
        <taxon>Tracheophyta</taxon>
        <taxon>Spermatophyta</taxon>
        <taxon>Magnoliopsida</taxon>
        <taxon>Liliopsida</taxon>
        <taxon>Zingiberales</taxon>
        <taxon>Zingiberaceae</taxon>
        <taxon>Zingiber</taxon>
    </lineage>
</organism>
<gene>
    <name evidence="7" type="ORF">ZIOFF_025348</name>
</gene>
<reference evidence="7 8" key="1">
    <citation type="submission" date="2020-08" db="EMBL/GenBank/DDBJ databases">
        <title>Plant Genome Project.</title>
        <authorList>
            <person name="Zhang R.-G."/>
        </authorList>
    </citation>
    <scope>NUCLEOTIDE SEQUENCE [LARGE SCALE GENOMIC DNA]</scope>
    <source>
        <tissue evidence="7">Rhizome</tissue>
    </source>
</reference>
<keyword evidence="4 6" id="KW-1133">Transmembrane helix</keyword>
<protein>
    <submittedName>
        <fullName evidence="7">Uncharacterized protein</fullName>
    </submittedName>
</protein>
<keyword evidence="3 6" id="KW-0812">Transmembrane</keyword>
<evidence type="ECO:0000313" key="8">
    <source>
        <dbReference type="Proteomes" id="UP000734854"/>
    </source>
</evidence>
<evidence type="ECO:0000256" key="4">
    <source>
        <dbReference type="ARBA" id="ARBA00022989"/>
    </source>
</evidence>
<keyword evidence="5 6" id="KW-0472">Membrane</keyword>
<dbReference type="AlphaFoldDB" id="A0A8J5GTV1"/>
<evidence type="ECO:0000256" key="5">
    <source>
        <dbReference type="ARBA" id="ARBA00023136"/>
    </source>
</evidence>
<name>A0A8J5GTV1_ZINOF</name>
<dbReference type="PANTHER" id="PTHR31113">
    <property type="entry name" value="UPF0496 PROTEIN 3-RELATED"/>
    <property type="match status" value="1"/>
</dbReference>
<evidence type="ECO:0000256" key="1">
    <source>
        <dbReference type="ARBA" id="ARBA00004370"/>
    </source>
</evidence>
<sequence>MRKNKLDKKLKSIKAWRKVSSIIFAATLTTFLICSIVAAAIATPPVAVAVGIVAAISIGSMGKYSKSEDATNDMNTAIETGDLEGIEKYNKRTCARISFVVLVGYICYLQTGDLEGIEKYSKRTVKVTKQHNEDCKHDTVLLSLANIS</sequence>
<comment type="caution">
    <text evidence="7">The sequence shown here is derived from an EMBL/GenBank/DDBJ whole genome shotgun (WGS) entry which is preliminary data.</text>
</comment>
<comment type="similarity">
    <text evidence="2">Belongs to the UPF0496 family.</text>
</comment>
<dbReference type="PANTHER" id="PTHR31113:SF3">
    <property type="entry name" value="UPF0496 PROTEIN 1"/>
    <property type="match status" value="1"/>
</dbReference>
<dbReference type="Proteomes" id="UP000734854">
    <property type="component" value="Unassembled WGS sequence"/>
</dbReference>
<keyword evidence="8" id="KW-1185">Reference proteome</keyword>
<comment type="subcellular location">
    <subcellularLocation>
        <location evidence="1">Membrane</location>
    </subcellularLocation>
</comment>
<dbReference type="GO" id="GO:0016020">
    <property type="term" value="C:membrane"/>
    <property type="evidence" value="ECO:0007669"/>
    <property type="project" value="UniProtKB-SubCell"/>
</dbReference>
<dbReference type="InterPro" id="IPR007749">
    <property type="entry name" value="DUF677"/>
</dbReference>
<accession>A0A8J5GTV1</accession>